<proteinExistence type="predicted"/>
<dbReference type="InterPro" id="IPR001590">
    <property type="entry name" value="Peptidase_M12B"/>
</dbReference>
<evidence type="ECO:0000313" key="4">
    <source>
        <dbReference type="EMBL" id="CAD7633864.1"/>
    </source>
</evidence>
<dbReference type="OrthoDB" id="2131567at2759"/>
<name>A0A7R9Q707_9ACAR</name>
<dbReference type="GO" id="GO:0007219">
    <property type="term" value="P:Notch signaling pathway"/>
    <property type="evidence" value="ECO:0007669"/>
    <property type="project" value="TreeGrafter"/>
</dbReference>
<dbReference type="EMBL" id="OC868109">
    <property type="protein sequence ID" value="CAD7633864.1"/>
    <property type="molecule type" value="Genomic_DNA"/>
</dbReference>
<dbReference type="Gene3D" id="3.40.390.10">
    <property type="entry name" value="Collagenase (Catalytic Domain)"/>
    <property type="match status" value="1"/>
</dbReference>
<evidence type="ECO:0000259" key="3">
    <source>
        <dbReference type="PROSITE" id="PS50215"/>
    </source>
</evidence>
<keyword evidence="5" id="KW-1185">Reference proteome</keyword>
<keyword evidence="1" id="KW-0862">Zinc</keyword>
<dbReference type="GO" id="GO:0005886">
    <property type="term" value="C:plasma membrane"/>
    <property type="evidence" value="ECO:0007669"/>
    <property type="project" value="TreeGrafter"/>
</dbReference>
<feature type="signal peptide" evidence="2">
    <location>
        <begin position="1"/>
        <end position="21"/>
    </location>
</feature>
<feature type="binding site" evidence="1">
    <location>
        <position position="415"/>
    </location>
    <ligand>
        <name>Zn(2+)</name>
        <dbReference type="ChEBI" id="CHEBI:29105"/>
        <note>catalytic</note>
    </ligand>
</feature>
<dbReference type="PANTHER" id="PTHR45702:SF6">
    <property type="entry name" value="DISINTEGRIN AND METALLOPROTEINASE DOMAIN-CONTAINING PROTEIN 17"/>
    <property type="match status" value="1"/>
</dbReference>
<evidence type="ECO:0000256" key="1">
    <source>
        <dbReference type="PROSITE-ProRule" id="PRU00276"/>
    </source>
</evidence>
<dbReference type="Proteomes" id="UP000759131">
    <property type="component" value="Unassembled WGS sequence"/>
</dbReference>
<gene>
    <name evidence="4" type="ORF">OSB1V03_LOCUS14260</name>
</gene>
<feature type="binding site" evidence="1">
    <location>
        <position position="425"/>
    </location>
    <ligand>
        <name>Zn(2+)</name>
        <dbReference type="ChEBI" id="CHEBI:29105"/>
        <note>catalytic</note>
    </ligand>
</feature>
<dbReference type="AlphaFoldDB" id="A0A7R9Q707"/>
<feature type="binding site" evidence="1">
    <location>
        <position position="419"/>
    </location>
    <ligand>
        <name>Zn(2+)</name>
        <dbReference type="ChEBI" id="CHEBI:29105"/>
        <note>catalytic</note>
    </ligand>
</feature>
<dbReference type="EMBL" id="CAJPIZ010013534">
    <property type="protein sequence ID" value="CAG2114294.1"/>
    <property type="molecule type" value="Genomic_DNA"/>
</dbReference>
<organism evidence="4">
    <name type="scientific">Medioppia subpectinata</name>
    <dbReference type="NCBI Taxonomy" id="1979941"/>
    <lineage>
        <taxon>Eukaryota</taxon>
        <taxon>Metazoa</taxon>
        <taxon>Ecdysozoa</taxon>
        <taxon>Arthropoda</taxon>
        <taxon>Chelicerata</taxon>
        <taxon>Arachnida</taxon>
        <taxon>Acari</taxon>
        <taxon>Acariformes</taxon>
        <taxon>Sarcoptiformes</taxon>
        <taxon>Oribatida</taxon>
        <taxon>Brachypylina</taxon>
        <taxon>Oppioidea</taxon>
        <taxon>Oppiidae</taxon>
        <taxon>Medioppia</taxon>
    </lineage>
</organism>
<keyword evidence="2" id="KW-0732">Signal</keyword>
<dbReference type="SUPFAM" id="SSF55486">
    <property type="entry name" value="Metalloproteases ('zincins'), catalytic domain"/>
    <property type="match status" value="1"/>
</dbReference>
<reference evidence="4" key="1">
    <citation type="submission" date="2020-11" db="EMBL/GenBank/DDBJ databases">
        <authorList>
            <person name="Tran Van P."/>
        </authorList>
    </citation>
    <scope>NUCLEOTIDE SEQUENCE</scope>
</reference>
<keyword evidence="1" id="KW-0479">Metal-binding</keyword>
<feature type="non-terminal residue" evidence="4">
    <location>
        <position position="1"/>
    </location>
</feature>
<evidence type="ECO:0000256" key="2">
    <source>
        <dbReference type="SAM" id="SignalP"/>
    </source>
</evidence>
<dbReference type="Pfam" id="PF13688">
    <property type="entry name" value="Reprolysin_5"/>
    <property type="match status" value="1"/>
</dbReference>
<accession>A0A7R9Q707</accession>
<dbReference type="GO" id="GO:0046872">
    <property type="term" value="F:metal ion binding"/>
    <property type="evidence" value="ECO:0007669"/>
    <property type="project" value="UniProtKB-KW"/>
</dbReference>
<comment type="caution">
    <text evidence="1">Lacks conserved residue(s) required for the propagation of feature annotation.</text>
</comment>
<dbReference type="GO" id="GO:0006509">
    <property type="term" value="P:membrane protein ectodomain proteolysis"/>
    <property type="evidence" value="ECO:0007669"/>
    <property type="project" value="TreeGrafter"/>
</dbReference>
<protein>
    <recommendedName>
        <fullName evidence="3">Peptidase M12B domain-containing protein</fullName>
    </recommendedName>
</protein>
<dbReference type="GO" id="GO:0004222">
    <property type="term" value="F:metalloendopeptidase activity"/>
    <property type="evidence" value="ECO:0007669"/>
    <property type="project" value="InterPro"/>
</dbReference>
<dbReference type="InterPro" id="IPR024079">
    <property type="entry name" value="MetalloPept_cat_dom_sf"/>
</dbReference>
<sequence>MNCKNSLVLLVFVTLFLAIRGEKKTINQLRDYEIVERNAVKRHTIARRSAESGNNRNESVEHLVTFRAINKDFNLLLSHNKDIITSDDFNAFAVDSNGRKEPIVVDSNEFYLGRVDGIKGSSVRAHIGSDGVMMASIQTGDETYEVEPIWRHLADHPNRDSMIIYKRSDVLTHSSTVSTADQKSRQFCDFIKFGDNVTNEYIEAEERIRRKRDTLYDFSQMAVSDEINAQFRPTQTHCAIVLVADHYFFESMGDGNQKTTINYLIHIIDRVNNIFNNTEWTDDERRPGFKGMGFFIKEIQIHTEPTLDIDHYNSLYSRRSVREVLEAFSLNKDNSQFCLAHLFTHRSFDGSVLGLAYVASPRMSSVGGICSPSYYGSTSSNTAGRNLYLNTGLTTTRNSFGQRIITREAVLVTAHEFGHNWGSEHDPHTEECSPPAQ</sequence>
<dbReference type="PANTHER" id="PTHR45702">
    <property type="entry name" value="ADAM10/ADAM17 METALLOPEPTIDASE FAMILY MEMBER"/>
    <property type="match status" value="1"/>
</dbReference>
<dbReference type="InterPro" id="IPR051489">
    <property type="entry name" value="ADAM_Metalloproteinase"/>
</dbReference>
<feature type="active site" evidence="1">
    <location>
        <position position="416"/>
    </location>
</feature>
<feature type="chain" id="PRO_5035593160" description="Peptidase M12B domain-containing protein" evidence="2">
    <location>
        <begin position="22"/>
        <end position="437"/>
    </location>
</feature>
<dbReference type="PROSITE" id="PS50215">
    <property type="entry name" value="ADAM_MEPRO"/>
    <property type="match status" value="1"/>
</dbReference>
<feature type="domain" description="Peptidase M12B" evidence="3">
    <location>
        <begin position="236"/>
        <end position="437"/>
    </location>
</feature>
<evidence type="ECO:0000313" key="5">
    <source>
        <dbReference type="Proteomes" id="UP000759131"/>
    </source>
</evidence>